<organism evidence="1">
    <name type="scientific">Siphoviridae sp. ctOkv13</name>
    <dbReference type="NCBI Taxonomy" id="2826314"/>
    <lineage>
        <taxon>Viruses</taxon>
        <taxon>Duplodnaviria</taxon>
        <taxon>Heunggongvirae</taxon>
        <taxon>Uroviricota</taxon>
        <taxon>Caudoviricetes</taxon>
    </lineage>
</organism>
<evidence type="ECO:0000313" key="1">
    <source>
        <dbReference type="EMBL" id="DAD76606.1"/>
    </source>
</evidence>
<name>A0A8S5M342_9CAUD</name>
<proteinExistence type="predicted"/>
<dbReference type="EMBL" id="BK014805">
    <property type="protein sequence ID" value="DAD76606.1"/>
    <property type="molecule type" value="Genomic_DNA"/>
</dbReference>
<sequence>MFSALESLDVNVFNYIISGYVQFVTSSGQITKIYLGNNALPVCYLGASRIQRIYLGTNLILNAGTKTHHSSTFSGTFNNKGMYTVSKNLGTNVDSGTIVIDTSATVSAYSYNPSNGLFTCILNGMAGSQTSGIIYYDKYS</sequence>
<reference evidence="1" key="1">
    <citation type="journal article" date="2021" name="Proc. Natl. Acad. Sci. U.S.A.">
        <title>A Catalog of Tens of Thousands of Viruses from Human Metagenomes Reveals Hidden Associations with Chronic Diseases.</title>
        <authorList>
            <person name="Tisza M.J."/>
            <person name="Buck C.B."/>
        </authorList>
    </citation>
    <scope>NUCLEOTIDE SEQUENCE</scope>
    <source>
        <strain evidence="1">CtOkv13</strain>
    </source>
</reference>
<protein>
    <submittedName>
        <fullName evidence="1">Uncharacterized protein</fullName>
    </submittedName>
</protein>
<accession>A0A8S5M342</accession>